<evidence type="ECO:0000313" key="1">
    <source>
        <dbReference type="EMBL" id="OMJ88674.1"/>
    </source>
</evidence>
<dbReference type="AlphaFoldDB" id="A0A1R2CI05"/>
<gene>
    <name evidence="1" type="ORF">SteCoe_9380</name>
</gene>
<proteinExistence type="predicted"/>
<sequence>MKAHSKLSTSLCENLDFSSLSHIRGSSRRLTLPKINHKSASNSSGSLNTTECSYNKKEDSFSISSKPPRVPILRTGQLKAKERNDTILTDNIDYEKYYIAEYQKHEIVNSRQIYNSQMPFWYIDSMGKYDNLNQKTKENTQSIKFLIEDIDLANTNRKNYMTWLKNMQLKSEA</sequence>
<protein>
    <submittedName>
        <fullName evidence="1">Uncharacterized protein</fullName>
    </submittedName>
</protein>
<accession>A0A1R2CI05</accession>
<reference evidence="1 2" key="1">
    <citation type="submission" date="2016-11" db="EMBL/GenBank/DDBJ databases">
        <title>The macronuclear genome of Stentor coeruleus: a giant cell with tiny introns.</title>
        <authorList>
            <person name="Slabodnick M."/>
            <person name="Ruby J.G."/>
            <person name="Reiff S.B."/>
            <person name="Swart E.C."/>
            <person name="Gosai S."/>
            <person name="Prabakaran S."/>
            <person name="Witkowska E."/>
            <person name="Larue G.E."/>
            <person name="Fisher S."/>
            <person name="Freeman R.M."/>
            <person name="Gunawardena J."/>
            <person name="Chu W."/>
            <person name="Stover N.A."/>
            <person name="Gregory B.D."/>
            <person name="Nowacki M."/>
            <person name="Derisi J."/>
            <person name="Roy S.W."/>
            <person name="Marshall W.F."/>
            <person name="Sood P."/>
        </authorList>
    </citation>
    <scope>NUCLEOTIDE SEQUENCE [LARGE SCALE GENOMIC DNA]</scope>
    <source>
        <strain evidence="1">WM001</strain>
    </source>
</reference>
<comment type="caution">
    <text evidence="1">The sequence shown here is derived from an EMBL/GenBank/DDBJ whole genome shotgun (WGS) entry which is preliminary data.</text>
</comment>
<organism evidence="1 2">
    <name type="scientific">Stentor coeruleus</name>
    <dbReference type="NCBI Taxonomy" id="5963"/>
    <lineage>
        <taxon>Eukaryota</taxon>
        <taxon>Sar</taxon>
        <taxon>Alveolata</taxon>
        <taxon>Ciliophora</taxon>
        <taxon>Postciliodesmatophora</taxon>
        <taxon>Heterotrichea</taxon>
        <taxon>Heterotrichida</taxon>
        <taxon>Stentoridae</taxon>
        <taxon>Stentor</taxon>
    </lineage>
</organism>
<keyword evidence="2" id="KW-1185">Reference proteome</keyword>
<evidence type="ECO:0000313" key="2">
    <source>
        <dbReference type="Proteomes" id="UP000187209"/>
    </source>
</evidence>
<dbReference type="EMBL" id="MPUH01000145">
    <property type="protein sequence ID" value="OMJ88674.1"/>
    <property type="molecule type" value="Genomic_DNA"/>
</dbReference>
<dbReference type="Proteomes" id="UP000187209">
    <property type="component" value="Unassembled WGS sequence"/>
</dbReference>
<name>A0A1R2CI05_9CILI</name>